<dbReference type="Pfam" id="PF21948">
    <property type="entry name" value="LplA-B_cat"/>
    <property type="match status" value="1"/>
</dbReference>
<evidence type="ECO:0000259" key="8">
    <source>
        <dbReference type="PROSITE" id="PS51733"/>
    </source>
</evidence>
<evidence type="ECO:0000256" key="3">
    <source>
        <dbReference type="ARBA" id="ARBA00012367"/>
    </source>
</evidence>
<dbReference type="RefSeq" id="WP_129720616.1">
    <property type="nucleotide sequence ID" value="NZ_LR214986.1"/>
</dbReference>
<feature type="domain" description="BPL/LPL catalytic" evidence="8">
    <location>
        <begin position="27"/>
        <end position="202"/>
    </location>
</feature>
<dbReference type="Pfam" id="PF10437">
    <property type="entry name" value="Lip_prot_lig_C"/>
    <property type="match status" value="1"/>
</dbReference>
<dbReference type="GO" id="GO:0005524">
    <property type="term" value="F:ATP binding"/>
    <property type="evidence" value="ECO:0007669"/>
    <property type="project" value="UniProtKB-KW"/>
</dbReference>
<geneLocation type="plasmid" evidence="9 10">
    <name>13</name>
</geneLocation>
<comment type="pathway">
    <text evidence="1">Protein modification; protein lipoylation via exogenous pathway; protein N(6)-(lipoyl)lysine from lipoate: step 2/2.</text>
</comment>
<dbReference type="InterPro" id="IPR004562">
    <property type="entry name" value="LipoylTrfase_LipoateP_Ligase"/>
</dbReference>
<evidence type="ECO:0000313" key="9">
    <source>
        <dbReference type="EMBL" id="VEU64739.1"/>
    </source>
</evidence>
<keyword evidence="6" id="KW-0067">ATP-binding</keyword>
<accession>A0A449AIE2</accession>
<comment type="catalytic activity">
    <reaction evidence="7">
        <text>L-lysyl-[lipoyl-carrier protein] + (R)-lipoate + ATP = N(6)-[(R)-lipoyl]-L-lysyl-[lipoyl-carrier protein] + AMP + diphosphate + H(+)</text>
        <dbReference type="Rhea" id="RHEA:49288"/>
        <dbReference type="Rhea" id="RHEA-COMP:10500"/>
        <dbReference type="Rhea" id="RHEA-COMP:10502"/>
        <dbReference type="ChEBI" id="CHEBI:15378"/>
        <dbReference type="ChEBI" id="CHEBI:29969"/>
        <dbReference type="ChEBI" id="CHEBI:30616"/>
        <dbReference type="ChEBI" id="CHEBI:33019"/>
        <dbReference type="ChEBI" id="CHEBI:83088"/>
        <dbReference type="ChEBI" id="CHEBI:83099"/>
        <dbReference type="ChEBI" id="CHEBI:456215"/>
        <dbReference type="EC" id="6.3.1.20"/>
    </reaction>
</comment>
<evidence type="ECO:0000256" key="4">
    <source>
        <dbReference type="ARBA" id="ARBA00022598"/>
    </source>
</evidence>
<gene>
    <name evidence="9" type="primary">lplA</name>
    <name evidence="9" type="ORF">NCTC10142_00497</name>
</gene>
<dbReference type="EC" id="6.3.1.20" evidence="3"/>
<dbReference type="EMBL" id="LR214986">
    <property type="protein sequence ID" value="VEU64739.1"/>
    <property type="molecule type" value="Genomic_DNA"/>
</dbReference>
<evidence type="ECO:0000313" key="10">
    <source>
        <dbReference type="Proteomes" id="UP000289506"/>
    </source>
</evidence>
<evidence type="ECO:0000256" key="7">
    <source>
        <dbReference type="ARBA" id="ARBA00048037"/>
    </source>
</evidence>
<evidence type="ECO:0000256" key="2">
    <source>
        <dbReference type="ARBA" id="ARBA00005124"/>
    </source>
</evidence>
<dbReference type="NCBIfam" id="TIGR00545">
    <property type="entry name" value="lipoyltrans"/>
    <property type="match status" value="1"/>
</dbReference>
<dbReference type="UniPathway" id="UPA00537">
    <property type="reaction ID" value="UER00594"/>
</dbReference>
<comment type="pathway">
    <text evidence="2">Protein modification; protein lipoylation via exogenous pathway; protein N(6)-(lipoyl)lysine from lipoate: step 1/2.</text>
</comment>
<dbReference type="PANTHER" id="PTHR12561:SF3">
    <property type="entry name" value="LIPOYLTRANSFERASE 1, MITOCHONDRIAL"/>
    <property type="match status" value="1"/>
</dbReference>
<dbReference type="PROSITE" id="PS51733">
    <property type="entry name" value="BPL_LPL_CATALYTIC"/>
    <property type="match status" value="1"/>
</dbReference>
<proteinExistence type="predicted"/>
<keyword evidence="9" id="KW-0808">Transferase</keyword>
<dbReference type="CDD" id="cd16443">
    <property type="entry name" value="LplA"/>
    <property type="match status" value="1"/>
</dbReference>
<keyword evidence="9" id="KW-0614">Plasmid</keyword>
<name>A0A449AIE2_9BACT</name>
<evidence type="ECO:0000256" key="1">
    <source>
        <dbReference type="ARBA" id="ARBA00005085"/>
    </source>
</evidence>
<dbReference type="InterPro" id="IPR004143">
    <property type="entry name" value="BPL_LPL_catalytic"/>
</dbReference>
<reference evidence="9 10" key="1">
    <citation type="submission" date="2019-01" db="EMBL/GenBank/DDBJ databases">
        <authorList>
            <consortium name="Pathogen Informatics"/>
        </authorList>
    </citation>
    <scope>NUCLEOTIDE SEQUENCE [LARGE SCALE GENOMIC DNA]</scope>
    <source>
        <strain evidence="9 10">NCTC10142</strain>
        <plasmid evidence="10">13</plasmid>
    </source>
</reference>
<dbReference type="GO" id="GO:0009249">
    <property type="term" value="P:protein lipoylation"/>
    <property type="evidence" value="ECO:0007669"/>
    <property type="project" value="InterPro"/>
</dbReference>
<dbReference type="PANTHER" id="PTHR12561">
    <property type="entry name" value="LIPOATE-PROTEIN LIGASE"/>
    <property type="match status" value="1"/>
</dbReference>
<sequence length="328" mass="38321">MKIYICKNHFSPFYTLTLEEIMTKDDENKEDIIYLYQHKNAVIIGRNQNAYKEVRFDILEKENIELYRRLSGGGAVYHDLGNFNFSFITTNKSQWSYQKFLEPVLEFLKLQGLDAQFKGRNDLVVNDCKFFGNAQFIYKDKIVHHGTILYNANLSKLASVLNPSKIKMESKGIKSARQRVINLSDVLEQKIPTSEFIWKFALFLKEKYHAEIVEIPEKYIKKIPEFQKIRSSKEWVLGKNPEFSFFSEKKLDGGILGINANVKENKITQIKFEGDFLTLLGTEYIEKLLINQDFEKANIKKILLMVENLENYFGQISVNEIIDIMFGE</sequence>
<keyword evidence="4 9" id="KW-0436">Ligase</keyword>
<dbReference type="InterPro" id="IPR045864">
    <property type="entry name" value="aa-tRNA-synth_II/BPL/LPL"/>
</dbReference>
<organism evidence="9 10">
    <name type="scientific">Mycoplasmopsis cynos</name>
    <dbReference type="NCBI Taxonomy" id="171284"/>
    <lineage>
        <taxon>Bacteria</taxon>
        <taxon>Bacillati</taxon>
        <taxon>Mycoplasmatota</taxon>
        <taxon>Mycoplasmoidales</taxon>
        <taxon>Metamycoplasmataceae</taxon>
        <taxon>Mycoplasmopsis</taxon>
    </lineage>
</organism>
<dbReference type="Gene3D" id="3.30.390.50">
    <property type="entry name" value="CO dehydrogenase flavoprotein, C-terminal domain"/>
    <property type="match status" value="1"/>
</dbReference>
<dbReference type="GO" id="GO:0005737">
    <property type="term" value="C:cytoplasm"/>
    <property type="evidence" value="ECO:0007669"/>
    <property type="project" value="TreeGrafter"/>
</dbReference>
<keyword evidence="9" id="KW-0548">Nucleotidyltransferase</keyword>
<evidence type="ECO:0000256" key="5">
    <source>
        <dbReference type="ARBA" id="ARBA00022741"/>
    </source>
</evidence>
<dbReference type="GO" id="GO:0016979">
    <property type="term" value="F:lipoate-protein ligase activity"/>
    <property type="evidence" value="ECO:0007669"/>
    <property type="project" value="UniProtKB-EC"/>
</dbReference>
<dbReference type="AlphaFoldDB" id="A0A449AIE2"/>
<dbReference type="InterPro" id="IPR019491">
    <property type="entry name" value="Lipoate_protein_ligase_C"/>
</dbReference>
<evidence type="ECO:0000256" key="6">
    <source>
        <dbReference type="ARBA" id="ARBA00022840"/>
    </source>
</evidence>
<dbReference type="GO" id="GO:0017118">
    <property type="term" value="F:lipoyltransferase activity"/>
    <property type="evidence" value="ECO:0007669"/>
    <property type="project" value="TreeGrafter"/>
</dbReference>
<dbReference type="Proteomes" id="UP000289506">
    <property type="component" value="Plasmid 13"/>
</dbReference>
<dbReference type="Gene3D" id="3.30.930.10">
    <property type="entry name" value="Bira Bifunctional Protein, Domain 2"/>
    <property type="match status" value="1"/>
</dbReference>
<dbReference type="SUPFAM" id="SSF82649">
    <property type="entry name" value="SufE/NifU"/>
    <property type="match status" value="1"/>
</dbReference>
<protein>
    <recommendedName>
        <fullName evidence="3">lipoate--protein ligase</fullName>
        <ecNumber evidence="3">6.3.1.20</ecNumber>
    </recommendedName>
</protein>
<dbReference type="SUPFAM" id="SSF55681">
    <property type="entry name" value="Class II aaRS and biotin synthetases"/>
    <property type="match status" value="1"/>
</dbReference>
<keyword evidence="5" id="KW-0547">Nucleotide-binding</keyword>